<evidence type="ECO:0000313" key="6">
    <source>
        <dbReference type="Proteomes" id="UP000819052"/>
    </source>
</evidence>
<organism evidence="5 6">
    <name type="scientific">Massilia aquatica</name>
    <dbReference type="NCBI Taxonomy" id="2609000"/>
    <lineage>
        <taxon>Bacteria</taxon>
        <taxon>Pseudomonadati</taxon>
        <taxon>Pseudomonadota</taxon>
        <taxon>Betaproteobacteria</taxon>
        <taxon>Burkholderiales</taxon>
        <taxon>Oxalobacteraceae</taxon>
        <taxon>Telluria group</taxon>
        <taxon>Massilia</taxon>
    </lineage>
</organism>
<evidence type="ECO:0000256" key="3">
    <source>
        <dbReference type="SAM" id="MobiDB-lite"/>
    </source>
</evidence>
<protein>
    <submittedName>
        <fullName evidence="5">VacJ family lipoprotein</fullName>
    </submittedName>
</protein>
<comment type="similarity">
    <text evidence="1">Belongs to the MlaA family.</text>
</comment>
<dbReference type="PANTHER" id="PTHR30035">
    <property type="entry name" value="LIPOPROTEIN VACJ-RELATED"/>
    <property type="match status" value="1"/>
</dbReference>
<feature type="chain" id="PRO_5045853655" evidence="4">
    <location>
        <begin position="27"/>
        <end position="292"/>
    </location>
</feature>
<keyword evidence="2 4" id="KW-0732">Signal</keyword>
<evidence type="ECO:0000256" key="2">
    <source>
        <dbReference type="ARBA" id="ARBA00022729"/>
    </source>
</evidence>
<reference evidence="5 6" key="1">
    <citation type="submission" date="2019-09" db="EMBL/GenBank/DDBJ databases">
        <title>Taxonomy of Antarctic Massilia spp.: description of Massilia rubra sp. nov., Massilia aquatica sp. nov., Massilia mucilaginosa sp. nov., Massilia frigida sp. nov. isolated from streams, lakes and regoliths.</title>
        <authorList>
            <person name="Holochova P."/>
            <person name="Sedlacek I."/>
            <person name="Kralova S."/>
            <person name="Maslanova I."/>
            <person name="Busse H.-J."/>
            <person name="Stankova E."/>
            <person name="Vrbovska V."/>
            <person name="Kovarovic V."/>
            <person name="Bartak M."/>
            <person name="Svec P."/>
            <person name="Pantucek R."/>
        </authorList>
    </citation>
    <scope>NUCLEOTIDE SEQUENCE [LARGE SCALE GENOMIC DNA]</scope>
    <source>
        <strain evidence="5 6">CCM 8693</strain>
    </source>
</reference>
<dbReference type="PANTHER" id="PTHR30035:SF3">
    <property type="entry name" value="INTERMEMBRANE PHOSPHOLIPID TRANSPORT SYSTEM LIPOPROTEIN MLAA"/>
    <property type="match status" value="1"/>
</dbReference>
<evidence type="ECO:0000256" key="4">
    <source>
        <dbReference type="SAM" id="SignalP"/>
    </source>
</evidence>
<feature type="compositionally biased region" description="Basic and acidic residues" evidence="3">
    <location>
        <begin position="229"/>
        <end position="239"/>
    </location>
</feature>
<accession>A0ABX0MCL6</accession>
<dbReference type="Proteomes" id="UP000819052">
    <property type="component" value="Unassembled WGS sequence"/>
</dbReference>
<keyword evidence="5" id="KW-0449">Lipoprotein</keyword>
<proteinExistence type="inferred from homology"/>
<feature type="signal peptide" evidence="4">
    <location>
        <begin position="1"/>
        <end position="26"/>
    </location>
</feature>
<evidence type="ECO:0000256" key="1">
    <source>
        <dbReference type="ARBA" id="ARBA00010634"/>
    </source>
</evidence>
<dbReference type="PROSITE" id="PS51257">
    <property type="entry name" value="PROKAR_LIPOPROTEIN"/>
    <property type="match status" value="1"/>
</dbReference>
<dbReference type="InterPro" id="IPR007428">
    <property type="entry name" value="MlaA"/>
</dbReference>
<name>A0ABX0MCL6_9BURK</name>
<comment type="caution">
    <text evidence="5">The sequence shown here is derived from an EMBL/GenBank/DDBJ whole genome shotgun (WGS) entry which is preliminary data.</text>
</comment>
<feature type="compositionally biased region" description="Low complexity" evidence="3">
    <location>
        <begin position="250"/>
        <end position="268"/>
    </location>
</feature>
<gene>
    <name evidence="5" type="ORF">F1609_28590</name>
</gene>
<dbReference type="Pfam" id="PF04333">
    <property type="entry name" value="MlaA"/>
    <property type="match status" value="1"/>
</dbReference>
<evidence type="ECO:0000313" key="5">
    <source>
        <dbReference type="EMBL" id="NHZ44094.1"/>
    </source>
</evidence>
<sequence length="292" mass="30870">MKPNRAPTWRVSAAALVAIATLSGCATNNPRDPLEPFNRTMFKVNDTIDQVALKPAATAYKKVLPSFVQTGVNNFFGNLSDVWTGANNLMQGKGEQGMSDWTRVALNSTFGIGGLFDIASEAGLKKHNEDFGQTLGYWGVPSGPYLMLPLLGPSTVRDTSGLPVDMAANGWSYVDPVSTRNIGTAVRVIDTRANLLDASNLLEGAALDRYEFIRDGFLQRRQSQVFDGESSRKALKEANEGPADANSIRAAYADDAPATDAAPAATPTAPAPTPAPEAAPAAPAVSSETPSK</sequence>
<dbReference type="PRINTS" id="PR01805">
    <property type="entry name" value="VACJLIPOPROT"/>
</dbReference>
<feature type="region of interest" description="Disordered" evidence="3">
    <location>
        <begin position="227"/>
        <end position="292"/>
    </location>
</feature>
<dbReference type="EMBL" id="VVIW01000027">
    <property type="protein sequence ID" value="NHZ44094.1"/>
    <property type="molecule type" value="Genomic_DNA"/>
</dbReference>
<keyword evidence="6" id="KW-1185">Reference proteome</keyword>